<evidence type="ECO:0000313" key="4">
    <source>
        <dbReference type="Proteomes" id="UP000526083"/>
    </source>
</evidence>
<dbReference type="EMBL" id="JACGWY010000003">
    <property type="protein sequence ID" value="MBA8816717.1"/>
    <property type="molecule type" value="Genomic_DNA"/>
</dbReference>
<dbReference type="Pfam" id="PF00534">
    <property type="entry name" value="Glycos_transf_1"/>
    <property type="match status" value="1"/>
</dbReference>
<keyword evidence="1 3" id="KW-0808">Transferase</keyword>
<dbReference type="Proteomes" id="UP000526083">
    <property type="component" value="Unassembled WGS sequence"/>
</dbReference>
<proteinExistence type="predicted"/>
<evidence type="ECO:0000313" key="3">
    <source>
        <dbReference type="EMBL" id="MBA8816717.1"/>
    </source>
</evidence>
<gene>
    <name evidence="3" type="ORF">FHX48_001810</name>
</gene>
<dbReference type="InterPro" id="IPR001296">
    <property type="entry name" value="Glyco_trans_1"/>
</dbReference>
<dbReference type="PANTHER" id="PTHR12526">
    <property type="entry name" value="GLYCOSYLTRANSFERASE"/>
    <property type="match status" value="1"/>
</dbReference>
<evidence type="ECO:0000256" key="1">
    <source>
        <dbReference type="ARBA" id="ARBA00022679"/>
    </source>
</evidence>
<accession>A0A7W3PM81</accession>
<sequence length="459" mass="48878">MSGDAVAGGVVVPAANYLIVASRLVPDLDGGFTVSVTRRARDISSATAGPRPLLLTVDPGERATHDAHRAEWMRRGILTDESGLRNLFDDMRDDAEWARAASEALPLPATDDVPYRAITNDAGRTVLEIPYGIGGAEWHLTDAPVRVWDAAGTAPVGWLRGYGGLYRAWISFVAAAETARTGLDSVVVCEARQIGELLAAGIGIPVVHTTHAAHVRAPFSWDAPIDPAWERWLGIADRFDAVLWLTAAQQHDVERRVGDGIRSFVVPHPAPAVTAPVEPVPGRIVMLNSLIPRKRIDHALRALARVRAEVPHAHLEVYGAGGSQDELAALAVELGVDDAVTWHGHSSHPEEAWAGADLFLFTSENEGQGLVLLEALAHGVPVVAYDAPYGPADALSDGGGILVPSGDLNALAEALRSVLGRRELRAELSSLAQRAASRRDAVASMKAFGDAVSAVLRRF</sequence>
<reference evidence="3 4" key="1">
    <citation type="submission" date="2020-07" db="EMBL/GenBank/DDBJ databases">
        <title>Sequencing the genomes of 1000 actinobacteria strains.</title>
        <authorList>
            <person name="Klenk H.-P."/>
        </authorList>
    </citation>
    <scope>NUCLEOTIDE SEQUENCE [LARGE SCALE GENOMIC DNA]</scope>
    <source>
        <strain evidence="3 4">DSM 27576</strain>
    </source>
</reference>
<dbReference type="AlphaFoldDB" id="A0A7W3PM81"/>
<feature type="domain" description="Glycosyl transferase family 1" evidence="2">
    <location>
        <begin position="284"/>
        <end position="432"/>
    </location>
</feature>
<dbReference type="SUPFAM" id="SSF53756">
    <property type="entry name" value="UDP-Glycosyltransferase/glycogen phosphorylase"/>
    <property type="match status" value="1"/>
</dbReference>
<evidence type="ECO:0000259" key="2">
    <source>
        <dbReference type="Pfam" id="PF00534"/>
    </source>
</evidence>
<protein>
    <submittedName>
        <fullName evidence="3">Poly(Glycerol-phosphate) alpha-glucosyltransferase</fullName>
        <ecNumber evidence="3">2.4.1.52</ecNumber>
    </submittedName>
</protein>
<organism evidence="3 4">
    <name type="scientific">Microbacterium halimionae</name>
    <dbReference type="NCBI Taxonomy" id="1526413"/>
    <lineage>
        <taxon>Bacteria</taxon>
        <taxon>Bacillati</taxon>
        <taxon>Actinomycetota</taxon>
        <taxon>Actinomycetes</taxon>
        <taxon>Micrococcales</taxon>
        <taxon>Microbacteriaceae</taxon>
        <taxon>Microbacterium</taxon>
    </lineage>
</organism>
<keyword evidence="3" id="KW-0328">Glycosyltransferase</keyword>
<comment type="caution">
    <text evidence="3">The sequence shown here is derived from an EMBL/GenBank/DDBJ whole genome shotgun (WGS) entry which is preliminary data.</text>
</comment>
<name>A0A7W3PM81_9MICO</name>
<dbReference type="Gene3D" id="3.40.50.2000">
    <property type="entry name" value="Glycogen Phosphorylase B"/>
    <property type="match status" value="2"/>
</dbReference>
<dbReference type="RefSeq" id="WP_167046555.1">
    <property type="nucleotide sequence ID" value="NZ_JAAOZB010000001.1"/>
</dbReference>
<dbReference type="GO" id="GO:0047265">
    <property type="term" value="F:poly(glycerol-phosphate) alpha-glucosyltransferase activity"/>
    <property type="evidence" value="ECO:0007669"/>
    <property type="project" value="UniProtKB-EC"/>
</dbReference>
<keyword evidence="4" id="KW-1185">Reference proteome</keyword>
<dbReference type="EC" id="2.4.1.52" evidence="3"/>